<feature type="compositionally biased region" description="Low complexity" evidence="1">
    <location>
        <begin position="26"/>
        <end position="52"/>
    </location>
</feature>
<evidence type="ECO:0000313" key="2">
    <source>
        <dbReference type="EMBL" id="CUS46210.1"/>
    </source>
</evidence>
<gene>
    <name evidence="2" type="ORF">MGWOODY_Smn843</name>
</gene>
<evidence type="ECO:0000256" key="1">
    <source>
        <dbReference type="SAM" id="MobiDB-lite"/>
    </source>
</evidence>
<evidence type="ECO:0008006" key="3">
    <source>
        <dbReference type="Google" id="ProtNLM"/>
    </source>
</evidence>
<sequence>MALIDLIRKLFGRRPAPSQPAPFIPEAPAASEEAAPEAIAEAVTEPEAAADAGKTAEPEVTAAPEGLAEPDILQRSAARRDVFWAGVGDVEGDVLTHLISPGLTGGPAWPTTRQAYRVIRRAVGSIVMATDGLSDPFDAGGDTNGFNLELFVESTDLPADFAGTPGDVTPLGRSWMLELLQNVAGTVAGAGGIEGQLEHYGTLSMEVPGVSSSHAIKDQLPEGFVTADDAIGILIGGPAPDFTTLIEDMPLSPVRIVPVVLLTAAELGEIRAGDEETREAIVARLAAMPSRHRSDISRPSIV</sequence>
<feature type="region of interest" description="Disordered" evidence="1">
    <location>
        <begin position="17"/>
        <end position="69"/>
    </location>
</feature>
<dbReference type="EMBL" id="CZQE01000349">
    <property type="protein sequence ID" value="CUS46210.1"/>
    <property type="molecule type" value="Genomic_DNA"/>
</dbReference>
<accession>A0A160TLM6</accession>
<proteinExistence type="predicted"/>
<organism evidence="2">
    <name type="scientific">hydrothermal vent metagenome</name>
    <dbReference type="NCBI Taxonomy" id="652676"/>
    <lineage>
        <taxon>unclassified sequences</taxon>
        <taxon>metagenomes</taxon>
        <taxon>ecological metagenomes</taxon>
    </lineage>
</organism>
<reference evidence="2" key="1">
    <citation type="submission" date="2015-10" db="EMBL/GenBank/DDBJ databases">
        <authorList>
            <person name="Gilbert D.G."/>
        </authorList>
    </citation>
    <scope>NUCLEOTIDE SEQUENCE</scope>
</reference>
<dbReference type="AlphaFoldDB" id="A0A160TLM6"/>
<name>A0A160TLM6_9ZZZZ</name>
<protein>
    <recommendedName>
        <fullName evidence="3">Suppressor of fused-like domain-containing protein</fullName>
    </recommendedName>
</protein>